<evidence type="ECO:0000313" key="2">
    <source>
        <dbReference type="Proteomes" id="UP000231451"/>
    </source>
</evidence>
<dbReference type="Proteomes" id="UP000231451">
    <property type="component" value="Unassembled WGS sequence"/>
</dbReference>
<protein>
    <submittedName>
        <fullName evidence="1">Uncharacterized protein</fullName>
    </submittedName>
</protein>
<organism evidence="1 2">
    <name type="scientific">Bifidobacterium simiarum</name>
    <dbReference type="NCBI Taxonomy" id="2045441"/>
    <lineage>
        <taxon>Bacteria</taxon>
        <taxon>Bacillati</taxon>
        <taxon>Actinomycetota</taxon>
        <taxon>Actinomycetes</taxon>
        <taxon>Bifidobacteriales</taxon>
        <taxon>Bifidobacteriaceae</taxon>
        <taxon>Bifidobacterium</taxon>
    </lineage>
</organism>
<dbReference type="RefSeq" id="WP_100512782.1">
    <property type="nucleotide sequence ID" value="NZ_PEBK01000004.1"/>
</dbReference>
<evidence type="ECO:0000313" key="1">
    <source>
        <dbReference type="EMBL" id="PJM75364.1"/>
    </source>
</evidence>
<accession>A0A2M9HEX3</accession>
<gene>
    <name evidence="1" type="ORF">CSQ87_04945</name>
</gene>
<sequence length="113" mass="11622">MRFKTDALTAVTLDPIVAGALSLATDRDGSLKLIDGSAVTPLRGAMVRDADGRVIKTSSIKVKTPPVDDIPALAVLRCTGHVLVTPYVRDGGQVGVSVVADAVQVIEGAGDVE</sequence>
<comment type="caution">
    <text evidence="1">The sequence shown here is derived from an EMBL/GenBank/DDBJ whole genome shotgun (WGS) entry which is preliminary data.</text>
</comment>
<keyword evidence="2" id="KW-1185">Reference proteome</keyword>
<dbReference type="EMBL" id="PEBK01000004">
    <property type="protein sequence ID" value="PJM75364.1"/>
    <property type="molecule type" value="Genomic_DNA"/>
</dbReference>
<dbReference type="AlphaFoldDB" id="A0A2M9HEX3"/>
<name>A0A2M9HEX3_9BIFI</name>
<reference evidence="1 2" key="1">
    <citation type="submission" date="2017-10" db="EMBL/GenBank/DDBJ databases">
        <title>Draft genome sequences of strains TRE 1, TRE 9, TRE H and TRI 7, isolated from tamarins, belonging to four potential novel Bifidobacterium species.</title>
        <authorList>
            <person name="Mattarelli P."/>
            <person name="Modesto M."/>
            <person name="Puglisi E."/>
            <person name="Morelli L."/>
            <person name="Spezio C."/>
            <person name="Bonetti A."/>
            <person name="Sandri C."/>
        </authorList>
    </citation>
    <scope>NUCLEOTIDE SEQUENCE [LARGE SCALE GENOMIC DNA]</scope>
    <source>
        <strain evidence="2">TRI7</strain>
    </source>
</reference>
<proteinExistence type="predicted"/>